<proteinExistence type="predicted"/>
<name>A0A1H6VX66_9GAMM</name>
<dbReference type="STRING" id="529704.SAMN02927913_2912"/>
<evidence type="ECO:0000256" key="1">
    <source>
        <dbReference type="SAM" id="MobiDB-lite"/>
    </source>
</evidence>
<accession>A0A1H6VX66</accession>
<feature type="compositionally biased region" description="Polar residues" evidence="1">
    <location>
        <begin position="63"/>
        <end position="73"/>
    </location>
</feature>
<reference evidence="3 4" key="1">
    <citation type="submission" date="2016-10" db="EMBL/GenBank/DDBJ databases">
        <authorList>
            <person name="de Groot N.N."/>
        </authorList>
    </citation>
    <scope>NUCLEOTIDE SEQUENCE [LARGE SCALE GENOMIC DNA]</scope>
    <source>
        <strain evidence="3 4">DSM 26515</strain>
    </source>
</reference>
<evidence type="ECO:0000256" key="2">
    <source>
        <dbReference type="SAM" id="Phobius"/>
    </source>
</evidence>
<keyword evidence="2" id="KW-0472">Membrane</keyword>
<dbReference type="AlphaFoldDB" id="A0A1H6VX66"/>
<protein>
    <submittedName>
        <fullName evidence="3">Cytochrome c oxidase cbb3-type subunit 4</fullName>
    </submittedName>
</protein>
<feature type="transmembrane region" description="Helical" evidence="2">
    <location>
        <begin position="12"/>
        <end position="33"/>
    </location>
</feature>
<keyword evidence="2" id="KW-1133">Transmembrane helix</keyword>
<dbReference type="Pfam" id="PF05545">
    <property type="entry name" value="FixQ"/>
    <property type="match status" value="1"/>
</dbReference>
<evidence type="ECO:0000313" key="4">
    <source>
        <dbReference type="Proteomes" id="UP000199420"/>
    </source>
</evidence>
<dbReference type="InterPro" id="IPR008621">
    <property type="entry name" value="Cbb3-typ_cyt_oxidase_comp"/>
</dbReference>
<gene>
    <name evidence="3" type="ORF">SAMN04487997_2318</name>
</gene>
<feature type="compositionally biased region" description="Basic and acidic residues" evidence="1">
    <location>
        <begin position="43"/>
        <end position="54"/>
    </location>
</feature>
<dbReference type="EMBL" id="FNYC01000004">
    <property type="protein sequence ID" value="SEJ04625.1"/>
    <property type="molecule type" value="Genomic_DNA"/>
</dbReference>
<sequence>MSHPMMDSFWGHLTGAVTVVLMLIFIGIWVWAWRKRHRSTFKRMSELPMEDKPEGPVPGQPRTGKNNNKGEQP</sequence>
<evidence type="ECO:0000313" key="3">
    <source>
        <dbReference type="EMBL" id="SEJ04625.1"/>
    </source>
</evidence>
<dbReference type="RefSeq" id="WP_245747249.1">
    <property type="nucleotide sequence ID" value="NZ_FNYC01000004.1"/>
</dbReference>
<keyword evidence="4" id="KW-1185">Reference proteome</keyword>
<dbReference type="Proteomes" id="UP000199420">
    <property type="component" value="Unassembled WGS sequence"/>
</dbReference>
<feature type="region of interest" description="Disordered" evidence="1">
    <location>
        <begin position="43"/>
        <end position="73"/>
    </location>
</feature>
<keyword evidence="2" id="KW-0812">Transmembrane</keyword>
<organism evidence="3 4">
    <name type="scientific">Frateuria terrea</name>
    <dbReference type="NCBI Taxonomy" id="529704"/>
    <lineage>
        <taxon>Bacteria</taxon>
        <taxon>Pseudomonadati</taxon>
        <taxon>Pseudomonadota</taxon>
        <taxon>Gammaproteobacteria</taxon>
        <taxon>Lysobacterales</taxon>
        <taxon>Rhodanobacteraceae</taxon>
        <taxon>Frateuria</taxon>
    </lineage>
</organism>